<name>A0A835LLT9_9MAGN</name>
<evidence type="ECO:0000256" key="1">
    <source>
        <dbReference type="SAM" id="MobiDB-lite"/>
    </source>
</evidence>
<evidence type="ECO:0000313" key="3">
    <source>
        <dbReference type="Proteomes" id="UP000631114"/>
    </source>
</evidence>
<dbReference type="Proteomes" id="UP000631114">
    <property type="component" value="Unassembled WGS sequence"/>
</dbReference>
<comment type="caution">
    <text evidence="2">The sequence shown here is derived from an EMBL/GenBank/DDBJ whole genome shotgun (WGS) entry which is preliminary data.</text>
</comment>
<sequence length="306" mass="34628">MNNNFNESKVSNRFGSRIHLRLSLDGDYHVLDETMMYKVVMEGPYCKTARKPHVVWSKWVRDSYSDRQFGAKWNEQDTWEVFDPPFVVIVGVFDNCHLEKTLQGGERSLTKDPKLIDSEEQGDKELGMEYIVEIVSCCSNNEGEMLSCYDARDSSHTGTEVRRSEPCNNGGVSESFRQKENLQFVQCGKEFLSITRTGNVFYLNDTVENNEDGNVVKFTDVAMGDNYLSLLDSKDGDEDNELVEAFVTNENTEVSVELDTASHSTTGELERCHVVLPNNGDTEVMEADPGNNDARPENIQQKEVAE</sequence>
<dbReference type="InterPro" id="IPR047259">
    <property type="entry name" value="QUIRKY-like"/>
</dbReference>
<dbReference type="PANTHER" id="PTHR31425">
    <property type="entry name" value="PHOSPHORIBOSYLANTHRANILATE TRANSFERASE ISOFORM 1"/>
    <property type="match status" value="1"/>
</dbReference>
<proteinExistence type="predicted"/>
<evidence type="ECO:0000313" key="2">
    <source>
        <dbReference type="EMBL" id="KAF9592031.1"/>
    </source>
</evidence>
<feature type="region of interest" description="Disordered" evidence="1">
    <location>
        <begin position="281"/>
        <end position="306"/>
    </location>
</feature>
<gene>
    <name evidence="2" type="ORF">IFM89_011614</name>
</gene>
<dbReference type="AlphaFoldDB" id="A0A835LLT9"/>
<organism evidence="2 3">
    <name type="scientific">Coptis chinensis</name>
    <dbReference type="NCBI Taxonomy" id="261450"/>
    <lineage>
        <taxon>Eukaryota</taxon>
        <taxon>Viridiplantae</taxon>
        <taxon>Streptophyta</taxon>
        <taxon>Embryophyta</taxon>
        <taxon>Tracheophyta</taxon>
        <taxon>Spermatophyta</taxon>
        <taxon>Magnoliopsida</taxon>
        <taxon>Ranunculales</taxon>
        <taxon>Ranunculaceae</taxon>
        <taxon>Coptidoideae</taxon>
        <taxon>Coptis</taxon>
    </lineage>
</organism>
<keyword evidence="3" id="KW-1185">Reference proteome</keyword>
<dbReference type="OrthoDB" id="5973539at2759"/>
<accession>A0A835LLT9</accession>
<reference evidence="2 3" key="1">
    <citation type="submission" date="2020-10" db="EMBL/GenBank/DDBJ databases">
        <title>The Coptis chinensis genome and diversification of protoberbering-type alkaloids.</title>
        <authorList>
            <person name="Wang B."/>
            <person name="Shu S."/>
            <person name="Song C."/>
            <person name="Liu Y."/>
        </authorList>
    </citation>
    <scope>NUCLEOTIDE SEQUENCE [LARGE SCALE GENOMIC DNA]</scope>
    <source>
        <strain evidence="2">HL-2020</strain>
        <tissue evidence="2">Leaf</tissue>
    </source>
</reference>
<dbReference type="EMBL" id="JADFTS010000008">
    <property type="protein sequence ID" value="KAF9592031.1"/>
    <property type="molecule type" value="Genomic_DNA"/>
</dbReference>
<protein>
    <submittedName>
        <fullName evidence="2">Uncharacterized protein</fullName>
    </submittedName>
</protein>
<dbReference type="PANTHER" id="PTHR31425:SF50">
    <property type="entry name" value="FT-INTERACTING PROTEIN 3-RELATED"/>
    <property type="match status" value="1"/>
</dbReference>